<dbReference type="Pfam" id="PF02080">
    <property type="entry name" value="TrkA_C"/>
    <property type="match status" value="1"/>
</dbReference>
<reference evidence="3" key="1">
    <citation type="submission" date="2016-10" db="EMBL/GenBank/DDBJ databases">
        <authorList>
            <person name="Varghese N."/>
            <person name="Submissions S."/>
        </authorList>
    </citation>
    <scope>NUCLEOTIDE SEQUENCE [LARGE SCALE GENOMIC DNA]</scope>
    <source>
        <strain evidence="3">DSM 19181</strain>
    </source>
</reference>
<dbReference type="AlphaFoldDB" id="A0A1G9DQG0"/>
<gene>
    <name evidence="2" type="ORF">SAMN04488098_10481</name>
</gene>
<dbReference type="InterPro" id="IPR006037">
    <property type="entry name" value="RCK_C"/>
</dbReference>
<evidence type="ECO:0000313" key="3">
    <source>
        <dbReference type="Proteomes" id="UP000199433"/>
    </source>
</evidence>
<keyword evidence="3" id="KW-1185">Reference proteome</keyword>
<dbReference type="STRING" id="426701.SAMN04488098_10481"/>
<dbReference type="SUPFAM" id="SSF116726">
    <property type="entry name" value="TrkA C-terminal domain-like"/>
    <property type="match status" value="1"/>
</dbReference>
<dbReference type="GO" id="GO:0006813">
    <property type="term" value="P:potassium ion transport"/>
    <property type="evidence" value="ECO:0007669"/>
    <property type="project" value="InterPro"/>
</dbReference>
<evidence type="ECO:0000313" key="2">
    <source>
        <dbReference type="EMBL" id="SDK66055.1"/>
    </source>
</evidence>
<dbReference type="RefSeq" id="WP_091268300.1">
    <property type="nucleotide sequence ID" value="NZ_FNFK01000048.1"/>
</dbReference>
<proteinExistence type="predicted"/>
<dbReference type="Gene3D" id="3.30.70.1450">
    <property type="entry name" value="Regulator of K+ conductance, C-terminal domain"/>
    <property type="match status" value="1"/>
</dbReference>
<evidence type="ECO:0000259" key="1">
    <source>
        <dbReference type="Pfam" id="PF02080"/>
    </source>
</evidence>
<dbReference type="Proteomes" id="UP000199433">
    <property type="component" value="Unassembled WGS sequence"/>
</dbReference>
<name>A0A1G9DQG0_9LACT</name>
<organism evidence="2 3">
    <name type="scientific">Alkalibacterium thalassium</name>
    <dbReference type="NCBI Taxonomy" id="426701"/>
    <lineage>
        <taxon>Bacteria</taxon>
        <taxon>Bacillati</taxon>
        <taxon>Bacillota</taxon>
        <taxon>Bacilli</taxon>
        <taxon>Lactobacillales</taxon>
        <taxon>Carnobacteriaceae</taxon>
        <taxon>Alkalibacterium</taxon>
    </lineage>
</organism>
<dbReference type="OrthoDB" id="9785285at2"/>
<dbReference type="EMBL" id="FNFK01000048">
    <property type="protein sequence ID" value="SDK66055.1"/>
    <property type="molecule type" value="Genomic_DNA"/>
</dbReference>
<dbReference type="InterPro" id="IPR036721">
    <property type="entry name" value="RCK_C_sf"/>
</dbReference>
<sequence length="60" mass="6646">MDANIPEQTALIIIAVKENDNATDGILFNLTKEYLLKPGQTLIVLGEDAHLNKLKKLVEN</sequence>
<dbReference type="GO" id="GO:0008324">
    <property type="term" value="F:monoatomic cation transmembrane transporter activity"/>
    <property type="evidence" value="ECO:0007669"/>
    <property type="project" value="InterPro"/>
</dbReference>
<feature type="domain" description="RCK C-terminal" evidence="1">
    <location>
        <begin position="2"/>
        <end position="57"/>
    </location>
</feature>
<accession>A0A1G9DQG0</accession>
<protein>
    <recommendedName>
        <fullName evidence="1">RCK C-terminal domain-containing protein</fullName>
    </recommendedName>
</protein>